<name>A0ABP9FIB9_9GAMM</name>
<dbReference type="Proteomes" id="UP001499988">
    <property type="component" value="Unassembled WGS sequence"/>
</dbReference>
<feature type="region of interest" description="Disordered" evidence="1">
    <location>
        <begin position="1"/>
        <end position="33"/>
    </location>
</feature>
<dbReference type="RefSeq" id="WP_345337371.1">
    <property type="nucleotide sequence ID" value="NZ_BAABJZ010000106.1"/>
</dbReference>
<protein>
    <submittedName>
        <fullName evidence="2">Uncharacterized protein</fullName>
    </submittedName>
</protein>
<feature type="compositionally biased region" description="Polar residues" evidence="1">
    <location>
        <begin position="1"/>
        <end position="10"/>
    </location>
</feature>
<dbReference type="EMBL" id="BAABJZ010000106">
    <property type="protein sequence ID" value="GAA4902506.1"/>
    <property type="molecule type" value="Genomic_DNA"/>
</dbReference>
<evidence type="ECO:0000313" key="3">
    <source>
        <dbReference type="Proteomes" id="UP001499988"/>
    </source>
</evidence>
<proteinExistence type="predicted"/>
<reference evidence="3" key="1">
    <citation type="journal article" date="2019" name="Int. J. Syst. Evol. Microbiol.">
        <title>The Global Catalogue of Microorganisms (GCM) 10K type strain sequencing project: providing services to taxonomists for standard genome sequencing and annotation.</title>
        <authorList>
            <consortium name="The Broad Institute Genomics Platform"/>
            <consortium name="The Broad Institute Genome Sequencing Center for Infectious Disease"/>
            <person name="Wu L."/>
            <person name="Ma J."/>
        </authorList>
    </citation>
    <scope>NUCLEOTIDE SEQUENCE [LARGE SCALE GENOMIC DNA]</scope>
    <source>
        <strain evidence="3">JCM 18401</strain>
    </source>
</reference>
<evidence type="ECO:0000313" key="2">
    <source>
        <dbReference type="EMBL" id="GAA4902506.1"/>
    </source>
</evidence>
<accession>A0ABP9FIB9</accession>
<gene>
    <name evidence="2" type="ORF">GCM10023333_40790</name>
</gene>
<sequence>MDQVTEQRSASDAPRQAEVAQKPEGIEHLTLPGQLAASRREVQSYRGEPSMVSSVSCETTGLVAILEQECQAMARFVLSKGSCLPPSVGQQLATLADHQTLSPCQQGAYLRQRAAELTEIHNRLSELVAPAKPETIVLMDK</sequence>
<evidence type="ECO:0000256" key="1">
    <source>
        <dbReference type="SAM" id="MobiDB-lite"/>
    </source>
</evidence>
<comment type="caution">
    <text evidence="2">The sequence shown here is derived from an EMBL/GenBank/DDBJ whole genome shotgun (WGS) entry which is preliminary data.</text>
</comment>
<organism evidence="2 3">
    <name type="scientific">Ferrimonas pelagia</name>
    <dbReference type="NCBI Taxonomy" id="1177826"/>
    <lineage>
        <taxon>Bacteria</taxon>
        <taxon>Pseudomonadati</taxon>
        <taxon>Pseudomonadota</taxon>
        <taxon>Gammaproteobacteria</taxon>
        <taxon>Alteromonadales</taxon>
        <taxon>Ferrimonadaceae</taxon>
        <taxon>Ferrimonas</taxon>
    </lineage>
</organism>
<keyword evidence="3" id="KW-1185">Reference proteome</keyword>